<sequence length="110" mass="12632">MKNMWSKSWVQRRAPDFVSEYATHKEARGDLILDPFYGYIFTCGVKSYDKFSFIVVPKELSQSPQNAPYQRDSRSAPSPSPFTQPTMFSCYVPGLCNENLRAVSLFKIHP</sequence>
<accession>A0ABR4M6Q5</accession>
<gene>
    <name evidence="2" type="ORF">BJX67DRAFT_691</name>
</gene>
<reference evidence="2 3" key="1">
    <citation type="submission" date="2024-07" db="EMBL/GenBank/DDBJ databases">
        <title>Section-level genome sequencing and comparative genomics of Aspergillus sections Usti and Cavernicolus.</title>
        <authorList>
            <consortium name="Lawrence Berkeley National Laboratory"/>
            <person name="Nybo J.L."/>
            <person name="Vesth T.C."/>
            <person name="Theobald S."/>
            <person name="Frisvad J.C."/>
            <person name="Larsen T.O."/>
            <person name="Kjaerboelling I."/>
            <person name="Rothschild-Mancinelli K."/>
            <person name="Lyhne E.K."/>
            <person name="Kogle M.E."/>
            <person name="Barry K."/>
            <person name="Clum A."/>
            <person name="Na H."/>
            <person name="Ledsgaard L."/>
            <person name="Lin J."/>
            <person name="Lipzen A."/>
            <person name="Kuo A."/>
            <person name="Riley R."/>
            <person name="Mondo S."/>
            <person name="Labutti K."/>
            <person name="Haridas S."/>
            <person name="Pangalinan J."/>
            <person name="Salamov A.A."/>
            <person name="Simmons B.A."/>
            <person name="Magnuson J.K."/>
            <person name="Chen J."/>
            <person name="Drula E."/>
            <person name="Henrissat B."/>
            <person name="Wiebenga A."/>
            <person name="Lubbers R.J."/>
            <person name="Gomes A.C."/>
            <person name="Macurrencykelacurrency M.R."/>
            <person name="Stajich J."/>
            <person name="Grigoriev I.V."/>
            <person name="Mortensen U.H."/>
            <person name="De Vries R.P."/>
            <person name="Baker S.E."/>
            <person name="Andersen M.R."/>
        </authorList>
    </citation>
    <scope>NUCLEOTIDE SEQUENCE [LARGE SCALE GENOMIC DNA]</scope>
    <source>
        <strain evidence="2 3">CBS 449.75</strain>
    </source>
</reference>
<evidence type="ECO:0000256" key="1">
    <source>
        <dbReference type="SAM" id="MobiDB-lite"/>
    </source>
</evidence>
<dbReference type="RefSeq" id="XP_070891237.1">
    <property type="nucleotide sequence ID" value="XM_071035311.1"/>
</dbReference>
<keyword evidence="3" id="KW-1185">Reference proteome</keyword>
<evidence type="ECO:0000313" key="2">
    <source>
        <dbReference type="EMBL" id="KAL2872258.1"/>
    </source>
</evidence>
<comment type="caution">
    <text evidence="2">The sequence shown here is derived from an EMBL/GenBank/DDBJ whole genome shotgun (WGS) entry which is preliminary data.</text>
</comment>
<dbReference type="Proteomes" id="UP001610432">
    <property type="component" value="Unassembled WGS sequence"/>
</dbReference>
<dbReference type="GeneID" id="98150383"/>
<proteinExistence type="predicted"/>
<dbReference type="EMBL" id="JBFXLQ010000001">
    <property type="protein sequence ID" value="KAL2872258.1"/>
    <property type="molecule type" value="Genomic_DNA"/>
</dbReference>
<name>A0ABR4M6Q5_9EURO</name>
<evidence type="ECO:0000313" key="3">
    <source>
        <dbReference type="Proteomes" id="UP001610432"/>
    </source>
</evidence>
<organism evidence="2 3">
    <name type="scientific">Aspergillus lucknowensis</name>
    <dbReference type="NCBI Taxonomy" id="176173"/>
    <lineage>
        <taxon>Eukaryota</taxon>
        <taxon>Fungi</taxon>
        <taxon>Dikarya</taxon>
        <taxon>Ascomycota</taxon>
        <taxon>Pezizomycotina</taxon>
        <taxon>Eurotiomycetes</taxon>
        <taxon>Eurotiomycetidae</taxon>
        <taxon>Eurotiales</taxon>
        <taxon>Aspergillaceae</taxon>
        <taxon>Aspergillus</taxon>
        <taxon>Aspergillus subgen. Nidulantes</taxon>
    </lineage>
</organism>
<feature type="region of interest" description="Disordered" evidence="1">
    <location>
        <begin position="60"/>
        <end position="81"/>
    </location>
</feature>
<protein>
    <submittedName>
        <fullName evidence="2">Uncharacterized protein</fullName>
    </submittedName>
</protein>